<name>A0ABR8SGA6_9BURK</name>
<reference evidence="2 3" key="1">
    <citation type="submission" date="2020-08" db="EMBL/GenBank/DDBJ databases">
        <title>A Genomic Blueprint of the Chicken Gut Microbiome.</title>
        <authorList>
            <person name="Gilroy R."/>
            <person name="Ravi A."/>
            <person name="Getino M."/>
            <person name="Pursley I."/>
            <person name="Horton D.L."/>
            <person name="Alikhan N.-F."/>
            <person name="Baker D."/>
            <person name="Gharbi K."/>
            <person name="Hall N."/>
            <person name="Watson M."/>
            <person name="Adriaenssens E.M."/>
            <person name="Foster-Nyarko E."/>
            <person name="Jarju S."/>
            <person name="Secka A."/>
            <person name="Antonio M."/>
            <person name="Oren A."/>
            <person name="Chaudhuri R."/>
            <person name="La Ragione R.M."/>
            <person name="Hildebrand F."/>
            <person name="Pallen M.J."/>
        </authorList>
    </citation>
    <scope>NUCLEOTIDE SEQUENCE [LARGE SCALE GENOMIC DNA]</scope>
    <source>
        <strain evidence="2 3">Sa2CVA6</strain>
    </source>
</reference>
<organism evidence="2 3">
    <name type="scientific">Comamonas avium</name>
    <dbReference type="NCBI Taxonomy" id="2762231"/>
    <lineage>
        <taxon>Bacteria</taxon>
        <taxon>Pseudomonadati</taxon>
        <taxon>Pseudomonadota</taxon>
        <taxon>Betaproteobacteria</taxon>
        <taxon>Burkholderiales</taxon>
        <taxon>Comamonadaceae</taxon>
        <taxon>Comamonas</taxon>
    </lineage>
</organism>
<feature type="region of interest" description="Disordered" evidence="1">
    <location>
        <begin position="1"/>
        <end position="39"/>
    </location>
</feature>
<keyword evidence="3" id="KW-1185">Reference proteome</keyword>
<protein>
    <submittedName>
        <fullName evidence="2">Uncharacterized protein</fullName>
    </submittedName>
</protein>
<dbReference type="Proteomes" id="UP000634919">
    <property type="component" value="Unassembled WGS sequence"/>
</dbReference>
<accession>A0ABR8SGA6</accession>
<proteinExistence type="predicted"/>
<dbReference type="RefSeq" id="WP_191724805.1">
    <property type="nucleotide sequence ID" value="NZ_JACSQK010000013.1"/>
</dbReference>
<evidence type="ECO:0000256" key="1">
    <source>
        <dbReference type="SAM" id="MobiDB-lite"/>
    </source>
</evidence>
<comment type="caution">
    <text evidence="2">The sequence shown here is derived from an EMBL/GenBank/DDBJ whole genome shotgun (WGS) entry which is preliminary data.</text>
</comment>
<gene>
    <name evidence="2" type="ORF">H9646_18125</name>
</gene>
<evidence type="ECO:0000313" key="3">
    <source>
        <dbReference type="Proteomes" id="UP000634919"/>
    </source>
</evidence>
<sequence length="67" mass="7619">MSRYTALLNKARRRAHPAFSAPAETLEQRETKRRLKAEDEGSLYLPSKAWLLEQAARQTSPQPPVAK</sequence>
<dbReference type="EMBL" id="JACSQK010000013">
    <property type="protein sequence ID" value="MBD7962389.1"/>
    <property type="molecule type" value="Genomic_DNA"/>
</dbReference>
<evidence type="ECO:0000313" key="2">
    <source>
        <dbReference type="EMBL" id="MBD7962389.1"/>
    </source>
</evidence>